<feature type="transmembrane region" description="Helical" evidence="1">
    <location>
        <begin position="12"/>
        <end position="30"/>
    </location>
</feature>
<feature type="transmembrane region" description="Helical" evidence="1">
    <location>
        <begin position="419"/>
        <end position="441"/>
    </location>
</feature>
<gene>
    <name evidence="2" type="ORF">J2W88_003408</name>
    <name evidence="3" type="ORF">J2W93_002702</name>
</gene>
<evidence type="ECO:0000313" key="4">
    <source>
        <dbReference type="Proteomes" id="UP001249076"/>
    </source>
</evidence>
<dbReference type="RefSeq" id="WP_209817952.1">
    <property type="nucleotide sequence ID" value="NZ_JAVDTL010000005.1"/>
</dbReference>
<feature type="transmembrane region" description="Helical" evidence="1">
    <location>
        <begin position="218"/>
        <end position="238"/>
    </location>
</feature>
<comment type="caution">
    <text evidence="2">The sequence shown here is derived from an EMBL/GenBank/DDBJ whole genome shotgun (WGS) entry which is preliminary data.</text>
</comment>
<name>A0AAJ2F1V0_ACIDE</name>
<keyword evidence="4" id="KW-1185">Reference proteome</keyword>
<feature type="transmembrane region" description="Helical" evidence="1">
    <location>
        <begin position="77"/>
        <end position="100"/>
    </location>
</feature>
<accession>A0AAJ2F1V0</accession>
<feature type="transmembrane region" description="Helical" evidence="1">
    <location>
        <begin position="453"/>
        <end position="472"/>
    </location>
</feature>
<evidence type="ECO:0000313" key="5">
    <source>
        <dbReference type="Proteomes" id="UP001253458"/>
    </source>
</evidence>
<keyword evidence="1" id="KW-0472">Membrane</keyword>
<feature type="transmembrane region" description="Helical" evidence="1">
    <location>
        <begin position="388"/>
        <end position="412"/>
    </location>
</feature>
<dbReference type="EMBL" id="JAVDTS010000003">
    <property type="protein sequence ID" value="MDR6837864.1"/>
    <property type="molecule type" value="Genomic_DNA"/>
</dbReference>
<keyword evidence="1" id="KW-1133">Transmembrane helix</keyword>
<organism evidence="2 5">
    <name type="scientific">Acidovorax delafieldii</name>
    <name type="common">Pseudomonas delafieldii</name>
    <dbReference type="NCBI Taxonomy" id="47920"/>
    <lineage>
        <taxon>Bacteria</taxon>
        <taxon>Pseudomonadati</taxon>
        <taxon>Pseudomonadota</taxon>
        <taxon>Betaproteobacteria</taxon>
        <taxon>Burkholderiales</taxon>
        <taxon>Comamonadaceae</taxon>
        <taxon>Acidovorax</taxon>
    </lineage>
</organism>
<dbReference type="EMBL" id="JAVDTL010000005">
    <property type="protein sequence ID" value="MDR6768106.1"/>
    <property type="molecule type" value="Genomic_DNA"/>
</dbReference>
<dbReference type="Proteomes" id="UP001253458">
    <property type="component" value="Unassembled WGS sequence"/>
</dbReference>
<feature type="transmembrane region" description="Helical" evidence="1">
    <location>
        <begin position="143"/>
        <end position="161"/>
    </location>
</feature>
<dbReference type="AlphaFoldDB" id="A0AAJ2F1V0"/>
<proteinExistence type="predicted"/>
<evidence type="ECO:0000313" key="2">
    <source>
        <dbReference type="EMBL" id="MDR6768106.1"/>
    </source>
</evidence>
<keyword evidence="1" id="KW-0812">Transmembrane</keyword>
<evidence type="ECO:0000313" key="3">
    <source>
        <dbReference type="EMBL" id="MDR6837864.1"/>
    </source>
</evidence>
<sequence>MEASRKDRLRLVFSSAWLAWMLVIATRQIIRFFPAPDAELNGDAYWTYLPNARLFLANPWSFLTTEPSSFYVAPLSYVWPALWGANPVLIQVANSGLYLLSVLLMWRLATRLGGLGAGMVATALLVRFPELTSYVPQVLTEPLYMFGLLLFLAGLVDYVLAGKRRFCWLALATTGLAVTLLARPVLQLFSVMALIGLLCLFMVRYASPNRLSGWERVVNRHTVIALTLALSLPLLTVAKNGLCFDYWGISTGAGSGLFYGVSPFKMGVEPVYGGFGYDAGITAREAAPATQGHPLHVQSDQIQSRAALSIVQSTRFKDNAVFFWFKLKAWMLYGPEDTVMRPRLRQFRLFEWLSIGGAAGCLACRRWRVTRTSGLKTRLPSPDYFTPWRLGLCAFILLLALGMAGQLLPVLYNIRYNIFLLDLLLMPLAGVGIAFMAKVLSANTPRSGWRNPLQFSGGTVLVVLLMALTGALSRSTARDVSWSMDPTRPGPTELVLGPDALGTPTLSNARLISPGAWELSAPATLSVPITLGKPLSFMDGIWRFKLAISARHPNRECMDVAVSLDHPSAETSWYVPRPIIRVNLDGKSHLYAIRGNGALRPSDSGRLNLVFQCPRGTVVQWHGAQLLRSSMPEAVRALVTKGEPINPYRVDDIQQIN</sequence>
<protein>
    <submittedName>
        <fullName evidence="2">Uncharacterized protein</fullName>
    </submittedName>
</protein>
<dbReference type="Proteomes" id="UP001249076">
    <property type="component" value="Unassembled WGS sequence"/>
</dbReference>
<feature type="transmembrane region" description="Helical" evidence="1">
    <location>
        <begin position="349"/>
        <end position="368"/>
    </location>
</feature>
<feature type="transmembrane region" description="Helical" evidence="1">
    <location>
        <begin position="188"/>
        <end position="206"/>
    </location>
</feature>
<feature type="transmembrane region" description="Helical" evidence="1">
    <location>
        <begin position="112"/>
        <end position="128"/>
    </location>
</feature>
<reference evidence="2 4" key="1">
    <citation type="submission" date="2023-07" db="EMBL/GenBank/DDBJ databases">
        <title>Sorghum-associated microbial communities from plants grown in Nebraska, USA.</title>
        <authorList>
            <person name="Schachtman D."/>
        </authorList>
    </citation>
    <scope>NUCLEOTIDE SEQUENCE</scope>
    <source>
        <strain evidence="3 4">BE105</strain>
        <strain evidence="2">BE69</strain>
    </source>
</reference>
<evidence type="ECO:0000256" key="1">
    <source>
        <dbReference type="SAM" id="Phobius"/>
    </source>
</evidence>